<organism evidence="1">
    <name type="scientific">Tanacetum cinerariifolium</name>
    <name type="common">Dalmatian daisy</name>
    <name type="synonym">Chrysanthemum cinerariifolium</name>
    <dbReference type="NCBI Taxonomy" id="118510"/>
    <lineage>
        <taxon>Eukaryota</taxon>
        <taxon>Viridiplantae</taxon>
        <taxon>Streptophyta</taxon>
        <taxon>Embryophyta</taxon>
        <taxon>Tracheophyta</taxon>
        <taxon>Spermatophyta</taxon>
        <taxon>Magnoliopsida</taxon>
        <taxon>eudicotyledons</taxon>
        <taxon>Gunneridae</taxon>
        <taxon>Pentapetalae</taxon>
        <taxon>asterids</taxon>
        <taxon>campanulids</taxon>
        <taxon>Asterales</taxon>
        <taxon>Asteraceae</taxon>
        <taxon>Asteroideae</taxon>
        <taxon>Anthemideae</taxon>
        <taxon>Anthemidinae</taxon>
        <taxon>Tanacetum</taxon>
    </lineage>
</organism>
<gene>
    <name evidence="1" type="ORF">Tci_621123</name>
</gene>
<sequence length="40" mass="4481">EYRDVPAGIENRCTWNVGRDVRNSSGEVRVYGARVGKKGE</sequence>
<accession>A0A699JNR1</accession>
<dbReference type="EMBL" id="BKCJ010433397">
    <property type="protein sequence ID" value="GFA49151.1"/>
    <property type="molecule type" value="Genomic_DNA"/>
</dbReference>
<reference evidence="1" key="1">
    <citation type="journal article" date="2019" name="Sci. Rep.">
        <title>Draft genome of Tanacetum cinerariifolium, the natural source of mosquito coil.</title>
        <authorList>
            <person name="Yamashiro T."/>
            <person name="Shiraishi A."/>
            <person name="Satake H."/>
            <person name="Nakayama K."/>
        </authorList>
    </citation>
    <scope>NUCLEOTIDE SEQUENCE</scope>
</reference>
<feature type="non-terminal residue" evidence="1">
    <location>
        <position position="1"/>
    </location>
</feature>
<proteinExistence type="predicted"/>
<comment type="caution">
    <text evidence="1">The sequence shown here is derived from an EMBL/GenBank/DDBJ whole genome shotgun (WGS) entry which is preliminary data.</text>
</comment>
<name>A0A699JNR1_TANCI</name>
<evidence type="ECO:0000313" key="1">
    <source>
        <dbReference type="EMBL" id="GFA49151.1"/>
    </source>
</evidence>
<dbReference type="AlphaFoldDB" id="A0A699JNR1"/>
<protein>
    <submittedName>
        <fullName evidence="1">Uncharacterized protein</fullName>
    </submittedName>
</protein>